<dbReference type="InterPro" id="IPR002401">
    <property type="entry name" value="Cyt_P450_E_grp-I"/>
</dbReference>
<organism evidence="9 10">
    <name type="scientific">Bicyclus anynana</name>
    <name type="common">Squinting bush brown butterfly</name>
    <dbReference type="NCBI Taxonomy" id="110368"/>
    <lineage>
        <taxon>Eukaryota</taxon>
        <taxon>Metazoa</taxon>
        <taxon>Ecdysozoa</taxon>
        <taxon>Arthropoda</taxon>
        <taxon>Hexapoda</taxon>
        <taxon>Insecta</taxon>
        <taxon>Pterygota</taxon>
        <taxon>Neoptera</taxon>
        <taxon>Endopterygota</taxon>
        <taxon>Lepidoptera</taxon>
        <taxon>Glossata</taxon>
        <taxon>Ditrysia</taxon>
        <taxon>Papilionoidea</taxon>
        <taxon>Nymphalidae</taxon>
        <taxon>Satyrinae</taxon>
        <taxon>Satyrini</taxon>
        <taxon>Mycalesina</taxon>
        <taxon>Bicyclus</taxon>
    </lineage>
</organism>
<dbReference type="Gene3D" id="1.10.630.10">
    <property type="entry name" value="Cytochrome P450"/>
    <property type="match status" value="1"/>
</dbReference>
<dbReference type="InterPro" id="IPR001128">
    <property type="entry name" value="Cyt_P450"/>
</dbReference>
<dbReference type="SUPFAM" id="SSF48264">
    <property type="entry name" value="Cytochrome P450"/>
    <property type="match status" value="1"/>
</dbReference>
<keyword evidence="7 8" id="KW-0503">Monooxygenase</keyword>
<dbReference type="PRINTS" id="PR00385">
    <property type="entry name" value="P450"/>
</dbReference>
<dbReference type="CDD" id="cd11054">
    <property type="entry name" value="CYP24A1-like"/>
    <property type="match status" value="1"/>
</dbReference>
<dbReference type="RefSeq" id="XP_052738170.1">
    <property type="nucleotide sequence ID" value="XM_052882210.1"/>
</dbReference>
<name>A0ABM3LGG9_BICAN</name>
<keyword evidence="3 8" id="KW-0349">Heme</keyword>
<evidence type="ECO:0000256" key="6">
    <source>
        <dbReference type="ARBA" id="ARBA00023004"/>
    </source>
</evidence>
<accession>A0ABM3LGG9</accession>
<dbReference type="PANTHER" id="PTHR24279:SF120">
    <property type="entry name" value="CYTOCHROME P450"/>
    <property type="match status" value="1"/>
</dbReference>
<evidence type="ECO:0000256" key="4">
    <source>
        <dbReference type="ARBA" id="ARBA00022723"/>
    </source>
</evidence>
<dbReference type="PANTHER" id="PTHR24279">
    <property type="entry name" value="CYTOCHROME P450"/>
    <property type="match status" value="1"/>
</dbReference>
<evidence type="ECO:0000256" key="7">
    <source>
        <dbReference type="ARBA" id="ARBA00023033"/>
    </source>
</evidence>
<evidence type="ECO:0000256" key="2">
    <source>
        <dbReference type="ARBA" id="ARBA00010617"/>
    </source>
</evidence>
<keyword evidence="4 8" id="KW-0479">Metal-binding</keyword>
<evidence type="ECO:0000313" key="9">
    <source>
        <dbReference type="Proteomes" id="UP001652582"/>
    </source>
</evidence>
<sequence>MYVYNKVLSNLVKKTQILRSISVSATAIHVNEDSKHQKSWRDIPGPSTLPIIGQALNFILPGGLLYNRKADLAHILYENYGPIVRVEGGVGMSPIIFLYDPEVTLNIFRNENDMPVRPGFDVLEYFRKHHYKRKDNPWEKTTGLITEHGEPWKKFRSSVNPILLQPKNIALYTDALNLVADDMVKRLRSKRNENNMLNTKFNAEMTLWALEAIGVVALGSRLNCLDTDLPKDSPEMRLINTIHYVFMLVEKLDFEPSLWKYFPTPVFKAAMKCFNEHTKLNEYFVEKAVEQLKNNANKENEKEKGILVKLLEIDYKVAVIMASDMLFAAVDTTANTVIASILHLAQNPDKQNKLREEIKSKDEKKQYLKACIKESLRLIPVVGGNFRKTTREYNVMGYKIPKDMFLMFANQYLCSWDEHFPRAKEFLPERWIVKKGDPLYYGQAHPFVYSPFGFGSRSCVGKRIAELEMETIIAKIIENFQVDWVGPPPVPTRTSIVNHLIKPYNFTFKDV</sequence>
<dbReference type="Pfam" id="PF00067">
    <property type="entry name" value="p450"/>
    <property type="match status" value="1"/>
</dbReference>
<dbReference type="PROSITE" id="PS00086">
    <property type="entry name" value="CYTOCHROME_P450"/>
    <property type="match status" value="1"/>
</dbReference>
<evidence type="ECO:0000256" key="5">
    <source>
        <dbReference type="ARBA" id="ARBA00023002"/>
    </source>
</evidence>
<evidence type="ECO:0000256" key="3">
    <source>
        <dbReference type="ARBA" id="ARBA00022617"/>
    </source>
</evidence>
<proteinExistence type="inferred from homology"/>
<keyword evidence="5 8" id="KW-0560">Oxidoreductase</keyword>
<dbReference type="Proteomes" id="UP001652582">
    <property type="component" value="Chromosome 6"/>
</dbReference>
<dbReference type="GeneID" id="112049182"/>
<keyword evidence="9" id="KW-1185">Reference proteome</keyword>
<evidence type="ECO:0000313" key="10">
    <source>
        <dbReference type="RefSeq" id="XP_052738170.1"/>
    </source>
</evidence>
<protein>
    <submittedName>
        <fullName evidence="10">Cytochrome P450 CYP12A2</fullName>
    </submittedName>
</protein>
<dbReference type="InterPro" id="IPR036396">
    <property type="entry name" value="Cyt_P450_sf"/>
</dbReference>
<gene>
    <name evidence="10" type="primary">LOC112049182</name>
</gene>
<keyword evidence="6 8" id="KW-0408">Iron</keyword>
<dbReference type="InterPro" id="IPR050479">
    <property type="entry name" value="CYP11_CYP27_families"/>
</dbReference>
<dbReference type="InterPro" id="IPR017972">
    <property type="entry name" value="Cyt_P450_CS"/>
</dbReference>
<comment type="similarity">
    <text evidence="2 8">Belongs to the cytochrome P450 family.</text>
</comment>
<dbReference type="PRINTS" id="PR00463">
    <property type="entry name" value="EP450I"/>
</dbReference>
<reference evidence="10" key="1">
    <citation type="submission" date="2025-08" db="UniProtKB">
        <authorList>
            <consortium name="RefSeq"/>
        </authorList>
    </citation>
    <scope>IDENTIFICATION</scope>
</reference>
<evidence type="ECO:0000256" key="1">
    <source>
        <dbReference type="ARBA" id="ARBA00001971"/>
    </source>
</evidence>
<comment type="cofactor">
    <cofactor evidence="1">
        <name>heme</name>
        <dbReference type="ChEBI" id="CHEBI:30413"/>
    </cofactor>
</comment>
<evidence type="ECO:0000256" key="8">
    <source>
        <dbReference type="RuleBase" id="RU000461"/>
    </source>
</evidence>